<organism evidence="1 2">
    <name type="scientific">Leucogyrophana mollusca</name>
    <dbReference type="NCBI Taxonomy" id="85980"/>
    <lineage>
        <taxon>Eukaryota</taxon>
        <taxon>Fungi</taxon>
        <taxon>Dikarya</taxon>
        <taxon>Basidiomycota</taxon>
        <taxon>Agaricomycotina</taxon>
        <taxon>Agaricomycetes</taxon>
        <taxon>Agaricomycetidae</taxon>
        <taxon>Boletales</taxon>
        <taxon>Boletales incertae sedis</taxon>
        <taxon>Leucogyrophana</taxon>
    </lineage>
</organism>
<dbReference type="EMBL" id="MU266423">
    <property type="protein sequence ID" value="KAH7924481.1"/>
    <property type="molecule type" value="Genomic_DNA"/>
</dbReference>
<proteinExistence type="predicted"/>
<accession>A0ACB8BGY7</accession>
<protein>
    <submittedName>
        <fullName evidence="1">Uncharacterized protein</fullName>
    </submittedName>
</protein>
<keyword evidence="2" id="KW-1185">Reference proteome</keyword>
<sequence length="581" mass="65370">MQRLLWGSILLAGTALGTSDNEADSVASCRARSWVRAPDMIPGTVLKGDVQIMLDGDCAEVENYSLGLRLKERIFFKIPQEGATIPARPTSEASQGFWSQRNEDIFSPTTDWGLWGMARSKETNSSEWEAYEEAVRSEDIWFVHEEEAVTFEIRFPLETPHDVSQSSAIVSEFGLLVPDTNYPPAMDHAKSGTHLGGDEIVQVESVYEYFTEIHFANGTLKEISAGITAFQPLYPPVTERKSTVMLQLESDQHRPAGTPDPLQSNYTAEITFPAGLPFLQGSKQNLSVVLHRLGYSNRTDSPTHVSVRHQFRALPHWSNLVFDPGNRTYRTTQTNRVLSTALDLEPIVRDYQYLKDDTPSIIFPKPTQVDSDQHNEAGHLATMTSEPITLPFHVGRESIPDFAARYQKLSSELCTHLTVPRAPEEPLDPTDPFSEVPVGKVDDEQYDWVPWAKPDNLRRGLRMLRGCVDIPVVLETPSAVAVTPPHYLSADARMPIFVDYSTIPDLLAETREERNLRAPLASHQIKVIPKGEEVILRYFPGHHWRYPIYVGETWVKKVLPRLERDLEGKDTRGSAFVVQGE</sequence>
<evidence type="ECO:0000313" key="2">
    <source>
        <dbReference type="Proteomes" id="UP000790709"/>
    </source>
</evidence>
<gene>
    <name evidence="1" type="ORF">BV22DRAFT_1013187</name>
</gene>
<reference evidence="1" key="1">
    <citation type="journal article" date="2021" name="New Phytol.">
        <title>Evolutionary innovations through gain and loss of genes in the ectomycorrhizal Boletales.</title>
        <authorList>
            <person name="Wu G."/>
            <person name="Miyauchi S."/>
            <person name="Morin E."/>
            <person name="Kuo A."/>
            <person name="Drula E."/>
            <person name="Varga T."/>
            <person name="Kohler A."/>
            <person name="Feng B."/>
            <person name="Cao Y."/>
            <person name="Lipzen A."/>
            <person name="Daum C."/>
            <person name="Hundley H."/>
            <person name="Pangilinan J."/>
            <person name="Johnson J."/>
            <person name="Barry K."/>
            <person name="LaButti K."/>
            <person name="Ng V."/>
            <person name="Ahrendt S."/>
            <person name="Min B."/>
            <person name="Choi I.G."/>
            <person name="Park H."/>
            <person name="Plett J.M."/>
            <person name="Magnuson J."/>
            <person name="Spatafora J.W."/>
            <person name="Nagy L.G."/>
            <person name="Henrissat B."/>
            <person name="Grigoriev I.V."/>
            <person name="Yang Z.L."/>
            <person name="Xu J."/>
            <person name="Martin F.M."/>
        </authorList>
    </citation>
    <scope>NUCLEOTIDE SEQUENCE</scope>
    <source>
        <strain evidence="1">KUC20120723A-06</strain>
    </source>
</reference>
<name>A0ACB8BGY7_9AGAM</name>
<dbReference type="Proteomes" id="UP000790709">
    <property type="component" value="Unassembled WGS sequence"/>
</dbReference>
<comment type="caution">
    <text evidence="1">The sequence shown here is derived from an EMBL/GenBank/DDBJ whole genome shotgun (WGS) entry which is preliminary data.</text>
</comment>
<evidence type="ECO:0000313" key="1">
    <source>
        <dbReference type="EMBL" id="KAH7924481.1"/>
    </source>
</evidence>